<dbReference type="AlphaFoldDB" id="A0A917NHG2"/>
<feature type="transmembrane region" description="Helical" evidence="1">
    <location>
        <begin position="134"/>
        <end position="155"/>
    </location>
</feature>
<accession>A0A917NHG2</accession>
<comment type="caution">
    <text evidence="2">The sequence shown here is derived from an EMBL/GenBank/DDBJ whole genome shotgun (WGS) entry which is preliminary data.</text>
</comment>
<organism evidence="2 3">
    <name type="scientific">Alicyclobacillus cellulosilyticus</name>
    <dbReference type="NCBI Taxonomy" id="1003997"/>
    <lineage>
        <taxon>Bacteria</taxon>
        <taxon>Bacillati</taxon>
        <taxon>Bacillota</taxon>
        <taxon>Bacilli</taxon>
        <taxon>Bacillales</taxon>
        <taxon>Alicyclobacillaceae</taxon>
        <taxon>Alicyclobacillus</taxon>
    </lineage>
</organism>
<keyword evidence="3" id="KW-1185">Reference proteome</keyword>
<sequence>MAVQPVHGHVAHDEHVDHQGNANLAVWLGLIALTFTTATFVATNVYLRAWSPAKFDLSPLKLQGLPYQTMLFLLISGVLLFIAGAFFVRNAWHGFRVTLALTTLSFFAVLVLQFRIMVWFTYASKQIATIYTPSAFIEFALVVLSVILLAIGGWFASFASKRRINRFFPVAMNVWLYTVFAGIVMMLLENVMTVGEFAAWCGQHLT</sequence>
<keyword evidence="1" id="KW-1133">Transmembrane helix</keyword>
<evidence type="ECO:0000313" key="2">
    <source>
        <dbReference type="EMBL" id="GGJ01475.1"/>
    </source>
</evidence>
<dbReference type="RefSeq" id="WP_188881339.1">
    <property type="nucleotide sequence ID" value="NZ_BMOY01000009.1"/>
</dbReference>
<dbReference type="Proteomes" id="UP000637695">
    <property type="component" value="Unassembled WGS sequence"/>
</dbReference>
<feature type="transmembrane region" description="Helical" evidence="1">
    <location>
        <begin position="167"/>
        <end position="188"/>
    </location>
</feature>
<feature type="transmembrane region" description="Helical" evidence="1">
    <location>
        <begin position="99"/>
        <end position="122"/>
    </location>
</feature>
<name>A0A917NHG2_9BACL</name>
<feature type="transmembrane region" description="Helical" evidence="1">
    <location>
        <begin position="24"/>
        <end position="47"/>
    </location>
</feature>
<evidence type="ECO:0000313" key="3">
    <source>
        <dbReference type="Proteomes" id="UP000637695"/>
    </source>
</evidence>
<keyword evidence="1" id="KW-0812">Transmembrane</keyword>
<evidence type="ECO:0000256" key="1">
    <source>
        <dbReference type="SAM" id="Phobius"/>
    </source>
</evidence>
<feature type="transmembrane region" description="Helical" evidence="1">
    <location>
        <begin position="67"/>
        <end position="87"/>
    </location>
</feature>
<reference evidence="2" key="1">
    <citation type="journal article" date="2014" name="Int. J. Syst. Evol. Microbiol.">
        <title>Complete genome sequence of Corynebacterium casei LMG S-19264T (=DSM 44701T), isolated from a smear-ripened cheese.</title>
        <authorList>
            <consortium name="US DOE Joint Genome Institute (JGI-PGF)"/>
            <person name="Walter F."/>
            <person name="Albersmeier A."/>
            <person name="Kalinowski J."/>
            <person name="Ruckert C."/>
        </authorList>
    </citation>
    <scope>NUCLEOTIDE SEQUENCE</scope>
    <source>
        <strain evidence="2">JCM 18487</strain>
    </source>
</reference>
<reference evidence="2" key="2">
    <citation type="submission" date="2020-09" db="EMBL/GenBank/DDBJ databases">
        <authorList>
            <person name="Sun Q."/>
            <person name="Ohkuma M."/>
        </authorList>
    </citation>
    <scope>NUCLEOTIDE SEQUENCE</scope>
    <source>
        <strain evidence="2">JCM 18487</strain>
    </source>
</reference>
<keyword evidence="1" id="KW-0472">Membrane</keyword>
<dbReference type="EMBL" id="BMOY01000009">
    <property type="protein sequence ID" value="GGJ01475.1"/>
    <property type="molecule type" value="Genomic_DNA"/>
</dbReference>
<gene>
    <name evidence="2" type="ORF">GCM10010885_08370</name>
</gene>
<protein>
    <submittedName>
        <fullName evidence="2">Uncharacterized protein</fullName>
    </submittedName>
</protein>
<proteinExistence type="predicted"/>